<gene>
    <name evidence="3" type="ORF">Pfra01_002211500</name>
</gene>
<dbReference type="AlphaFoldDB" id="A0A9W7D1A9"/>
<dbReference type="PANTHER" id="PTHR37984:SF12">
    <property type="entry name" value="RIBONUCLEASE H"/>
    <property type="match status" value="1"/>
</dbReference>
<dbReference type="InterPro" id="IPR050951">
    <property type="entry name" value="Retrovirus_Pol_polyprotein"/>
</dbReference>
<feature type="domain" description="Integrase catalytic" evidence="2">
    <location>
        <begin position="44"/>
        <end position="223"/>
    </location>
</feature>
<keyword evidence="4" id="KW-1185">Reference proteome</keyword>
<dbReference type="InterPro" id="IPR036397">
    <property type="entry name" value="RNaseH_sf"/>
</dbReference>
<evidence type="ECO:0000313" key="4">
    <source>
        <dbReference type="Proteomes" id="UP001165121"/>
    </source>
</evidence>
<dbReference type="PROSITE" id="PS50994">
    <property type="entry name" value="INTEGRASE"/>
    <property type="match status" value="1"/>
</dbReference>
<evidence type="ECO:0000259" key="1">
    <source>
        <dbReference type="PROSITE" id="PS50013"/>
    </source>
</evidence>
<dbReference type="InterPro" id="IPR012337">
    <property type="entry name" value="RNaseH-like_sf"/>
</dbReference>
<dbReference type="Proteomes" id="UP001165121">
    <property type="component" value="Unassembled WGS sequence"/>
</dbReference>
<dbReference type="Pfam" id="PF00665">
    <property type="entry name" value="rve"/>
    <property type="match status" value="1"/>
</dbReference>
<dbReference type="GO" id="GO:0003676">
    <property type="term" value="F:nucleic acid binding"/>
    <property type="evidence" value="ECO:0007669"/>
    <property type="project" value="InterPro"/>
</dbReference>
<dbReference type="GO" id="GO:0015074">
    <property type="term" value="P:DNA integration"/>
    <property type="evidence" value="ECO:0007669"/>
    <property type="project" value="InterPro"/>
</dbReference>
<dbReference type="EMBL" id="BSXT01003282">
    <property type="protein sequence ID" value="GMF53460.1"/>
    <property type="molecule type" value="Genomic_DNA"/>
</dbReference>
<comment type="caution">
    <text evidence="3">The sequence shown here is derived from an EMBL/GenBank/DDBJ whole genome shotgun (WGS) entry which is preliminary data.</text>
</comment>
<evidence type="ECO:0000313" key="3">
    <source>
        <dbReference type="EMBL" id="GMF53460.1"/>
    </source>
</evidence>
<protein>
    <submittedName>
        <fullName evidence="3">Unnamed protein product</fullName>
    </submittedName>
</protein>
<dbReference type="InterPro" id="IPR001584">
    <property type="entry name" value="Integrase_cat-core"/>
</dbReference>
<dbReference type="SUPFAM" id="SSF56672">
    <property type="entry name" value="DNA/RNA polymerases"/>
    <property type="match status" value="1"/>
</dbReference>
<dbReference type="InterPro" id="IPR043502">
    <property type="entry name" value="DNA/RNA_pol_sf"/>
</dbReference>
<sequence length="324" mass="36954">MNTAKPVTSQELMSYITDSKIYTPRRVPQGSCDAAVHFQQTMENCFAPLLYDFLVIWIDDLLLFADNIDTYIAKLEELLDLVANTYILVLKDHATHYCELVVCDTADSAVVTTAILEWHSRFGVPPVWVSDNGSHFKNEVVTELSRRLKTHQIFAVAYSPWINGSVERVNRDILQVLRAVIMEYKISAKDWVYLVPLVQSRLNHTAVPSLGNKAPTELFTGLPCPSPLAEFYDASKKKMVRLPATSAAISKNYPGHLRAQKHRWNSSINDYEILVSWKGLESAEDSWEPLNSLAKVVKVLLDQYIQQQDTKVRKYWTDYQSKVQ</sequence>
<dbReference type="PANTHER" id="PTHR37984">
    <property type="entry name" value="PROTEIN CBG26694"/>
    <property type="match status" value="1"/>
</dbReference>
<name>A0A9W7D1A9_9STRA</name>
<organism evidence="3 4">
    <name type="scientific">Phytophthora fragariaefolia</name>
    <dbReference type="NCBI Taxonomy" id="1490495"/>
    <lineage>
        <taxon>Eukaryota</taxon>
        <taxon>Sar</taxon>
        <taxon>Stramenopiles</taxon>
        <taxon>Oomycota</taxon>
        <taxon>Peronosporomycetes</taxon>
        <taxon>Peronosporales</taxon>
        <taxon>Peronosporaceae</taxon>
        <taxon>Phytophthora</taxon>
    </lineage>
</organism>
<dbReference type="OrthoDB" id="105595at2759"/>
<accession>A0A9W7D1A9</accession>
<feature type="domain" description="Chromo" evidence="1">
    <location>
        <begin position="247"/>
        <end position="316"/>
    </location>
</feature>
<dbReference type="PROSITE" id="PS50013">
    <property type="entry name" value="CHROMO_2"/>
    <property type="match status" value="1"/>
</dbReference>
<dbReference type="SUPFAM" id="SSF54160">
    <property type="entry name" value="Chromo domain-like"/>
    <property type="match status" value="1"/>
</dbReference>
<reference evidence="3" key="1">
    <citation type="submission" date="2023-04" db="EMBL/GenBank/DDBJ databases">
        <title>Phytophthora fragariaefolia NBRC 109709.</title>
        <authorList>
            <person name="Ichikawa N."/>
            <person name="Sato H."/>
            <person name="Tonouchi N."/>
        </authorList>
    </citation>
    <scope>NUCLEOTIDE SEQUENCE</scope>
    <source>
        <strain evidence="3">NBRC 109709</strain>
    </source>
</reference>
<proteinExistence type="predicted"/>
<dbReference type="InterPro" id="IPR000953">
    <property type="entry name" value="Chromo/chromo_shadow_dom"/>
</dbReference>
<dbReference type="Gene3D" id="2.40.50.40">
    <property type="match status" value="1"/>
</dbReference>
<dbReference type="Gene3D" id="3.30.420.10">
    <property type="entry name" value="Ribonuclease H-like superfamily/Ribonuclease H"/>
    <property type="match status" value="1"/>
</dbReference>
<dbReference type="InterPro" id="IPR016197">
    <property type="entry name" value="Chromo-like_dom_sf"/>
</dbReference>
<dbReference type="SUPFAM" id="SSF53098">
    <property type="entry name" value="Ribonuclease H-like"/>
    <property type="match status" value="1"/>
</dbReference>
<evidence type="ECO:0000259" key="2">
    <source>
        <dbReference type="PROSITE" id="PS50994"/>
    </source>
</evidence>